<feature type="domain" description="Methionyl/Valyl/Leucyl/Isoleucyl-tRNA synthetase anticodon-binding" evidence="14">
    <location>
        <begin position="611"/>
        <end position="754"/>
    </location>
</feature>
<dbReference type="AlphaFoldDB" id="A0A7R6SZ79"/>
<dbReference type="InterPro" id="IPR002300">
    <property type="entry name" value="aa-tRNA-synth_Ia"/>
</dbReference>
<evidence type="ECO:0000313" key="17">
    <source>
        <dbReference type="Proteomes" id="UP000595564"/>
    </source>
</evidence>
<dbReference type="Gene3D" id="3.40.50.620">
    <property type="entry name" value="HUPs"/>
    <property type="match status" value="2"/>
</dbReference>
<comment type="subunit">
    <text evidence="2 12">Monomer.</text>
</comment>
<dbReference type="InterPro" id="IPR010978">
    <property type="entry name" value="tRNA-bd_arm"/>
</dbReference>
<organism evidence="16 17">
    <name type="scientific">Thermotomaculum hydrothermale</name>
    <dbReference type="NCBI Taxonomy" id="981385"/>
    <lineage>
        <taxon>Bacteria</taxon>
        <taxon>Pseudomonadati</taxon>
        <taxon>Acidobacteriota</taxon>
        <taxon>Holophagae</taxon>
        <taxon>Thermotomaculales</taxon>
        <taxon>Thermotomaculaceae</taxon>
        <taxon>Thermotomaculum</taxon>
    </lineage>
</organism>
<dbReference type="EMBL" id="AP017470">
    <property type="protein sequence ID" value="BBB33361.1"/>
    <property type="molecule type" value="Genomic_DNA"/>
</dbReference>
<feature type="binding site" evidence="12">
    <location>
        <position position="531"/>
    </location>
    <ligand>
        <name>ATP</name>
        <dbReference type="ChEBI" id="CHEBI:30616"/>
    </ligand>
</feature>
<evidence type="ECO:0000256" key="5">
    <source>
        <dbReference type="ARBA" id="ARBA00022741"/>
    </source>
</evidence>
<keyword evidence="4 12" id="KW-0436">Ligase</keyword>
<dbReference type="PANTHER" id="PTHR11946:SF93">
    <property type="entry name" value="VALINE--TRNA LIGASE, CHLOROPLASTIC_MITOCHONDRIAL 2"/>
    <property type="match status" value="1"/>
</dbReference>
<dbReference type="RefSeq" id="WP_201327668.1">
    <property type="nucleotide sequence ID" value="NZ_AP017470.1"/>
</dbReference>
<comment type="function">
    <text evidence="12">Catalyzes the attachment of valine to tRNA(Val). As ValRS can inadvertently accommodate and process structurally similar amino acids such as threonine, to avoid such errors, it has a 'posttransfer' editing activity that hydrolyzes mischarged Thr-tRNA(Val) in a tRNA-dependent manner.</text>
</comment>
<dbReference type="SUPFAM" id="SSF47323">
    <property type="entry name" value="Anticodon-binding domain of a subclass of class I aminoacyl-tRNA synthetases"/>
    <property type="match status" value="1"/>
</dbReference>
<dbReference type="InterPro" id="IPR013155">
    <property type="entry name" value="M/V/L/I-tRNA-synth_anticd-bd"/>
</dbReference>
<dbReference type="EC" id="6.1.1.9" evidence="12"/>
<evidence type="ECO:0000256" key="3">
    <source>
        <dbReference type="ARBA" id="ARBA00022490"/>
    </source>
</evidence>
<gene>
    <name evidence="12 16" type="primary">valS</name>
    <name evidence="16" type="ORF">TTHT_1907</name>
</gene>
<feature type="domain" description="Valyl-tRNA synthetase tRNA-binding arm" evidence="15">
    <location>
        <begin position="815"/>
        <end position="878"/>
    </location>
</feature>
<feature type="domain" description="Aminoacyl-tRNA synthetase class Ia" evidence="13">
    <location>
        <begin position="18"/>
        <end position="567"/>
    </location>
</feature>
<evidence type="ECO:0000256" key="6">
    <source>
        <dbReference type="ARBA" id="ARBA00022840"/>
    </source>
</evidence>
<keyword evidence="6 12" id="KW-0067">ATP-binding</keyword>
<evidence type="ECO:0000256" key="7">
    <source>
        <dbReference type="ARBA" id="ARBA00022917"/>
    </source>
</evidence>
<dbReference type="InterPro" id="IPR009008">
    <property type="entry name" value="Val/Leu/Ile-tRNA-synth_edit"/>
</dbReference>
<dbReference type="Pfam" id="PF08264">
    <property type="entry name" value="Anticodon_1"/>
    <property type="match status" value="1"/>
</dbReference>
<evidence type="ECO:0000256" key="9">
    <source>
        <dbReference type="ARBA" id="ARBA00023146"/>
    </source>
</evidence>
<dbReference type="Pfam" id="PF00133">
    <property type="entry name" value="tRNA-synt_1"/>
    <property type="match status" value="1"/>
</dbReference>
<evidence type="ECO:0000259" key="15">
    <source>
        <dbReference type="Pfam" id="PF10458"/>
    </source>
</evidence>
<dbReference type="FunFam" id="3.40.50.620:FF:000098">
    <property type="entry name" value="Valine--tRNA ligase"/>
    <property type="match status" value="1"/>
</dbReference>
<comment type="similarity">
    <text evidence="11 12">Belongs to the class-I aminoacyl-tRNA synthetase family. ValS type 1 subfamily.</text>
</comment>
<dbReference type="PANTHER" id="PTHR11946">
    <property type="entry name" value="VALYL-TRNA SYNTHETASES"/>
    <property type="match status" value="1"/>
</dbReference>
<accession>A0A7R6SZ79</accession>
<dbReference type="Pfam" id="PF10458">
    <property type="entry name" value="Val_tRNA-synt_C"/>
    <property type="match status" value="1"/>
</dbReference>
<dbReference type="Gene3D" id="3.90.740.10">
    <property type="entry name" value="Valyl/Leucyl/Isoleucyl-tRNA synthetase, editing domain"/>
    <property type="match status" value="1"/>
</dbReference>
<dbReference type="PROSITE" id="PS00178">
    <property type="entry name" value="AA_TRNA_LIGASE_I"/>
    <property type="match status" value="1"/>
</dbReference>
<dbReference type="InterPro" id="IPR037118">
    <property type="entry name" value="Val-tRNA_synth_C_sf"/>
</dbReference>
<dbReference type="InterPro" id="IPR001412">
    <property type="entry name" value="aa-tRNA-synth_I_CS"/>
</dbReference>
<evidence type="ECO:0000313" key="16">
    <source>
        <dbReference type="EMBL" id="BBB33361.1"/>
    </source>
</evidence>
<protein>
    <recommendedName>
        <fullName evidence="12">Valine--tRNA ligase</fullName>
        <ecNumber evidence="12">6.1.1.9</ecNumber>
    </recommendedName>
    <alternativeName>
        <fullName evidence="12">Valyl-tRNA synthetase</fullName>
        <shortName evidence="12">ValRS</shortName>
    </alternativeName>
</protein>
<dbReference type="HAMAP" id="MF_02004">
    <property type="entry name" value="Val_tRNA_synth_type1"/>
    <property type="match status" value="1"/>
</dbReference>
<dbReference type="FunFam" id="1.10.287.380:FF:000001">
    <property type="entry name" value="Valine--tRNA ligase"/>
    <property type="match status" value="1"/>
</dbReference>
<keyword evidence="3 12" id="KW-0963">Cytoplasm</keyword>
<evidence type="ECO:0000259" key="14">
    <source>
        <dbReference type="Pfam" id="PF08264"/>
    </source>
</evidence>
<dbReference type="FunFam" id="1.10.730.10:FF:000014">
    <property type="entry name" value="Valine--tRNA ligase"/>
    <property type="match status" value="1"/>
</dbReference>
<dbReference type="CDD" id="cd07962">
    <property type="entry name" value="Anticodon_Ia_Val"/>
    <property type="match status" value="1"/>
</dbReference>
<keyword evidence="5 12" id="KW-0547">Nucleotide-binding</keyword>
<dbReference type="Gene3D" id="2.170.220.10">
    <property type="match status" value="1"/>
</dbReference>
<dbReference type="InterPro" id="IPR033705">
    <property type="entry name" value="Anticodon_Ia_Val"/>
</dbReference>
<dbReference type="GO" id="GO:0006438">
    <property type="term" value="P:valyl-tRNA aminoacylation"/>
    <property type="evidence" value="ECO:0007669"/>
    <property type="project" value="UniProtKB-UniRule"/>
</dbReference>
<keyword evidence="17" id="KW-1185">Reference proteome</keyword>
<keyword evidence="8 12" id="KW-0175">Coiled coil</keyword>
<name>A0A7R6SZ79_9BACT</name>
<dbReference type="NCBIfam" id="NF004349">
    <property type="entry name" value="PRK05729.1"/>
    <property type="match status" value="1"/>
</dbReference>
<dbReference type="InterPro" id="IPR014729">
    <property type="entry name" value="Rossmann-like_a/b/a_fold"/>
</dbReference>
<sequence length="878" mass="102013">MGKILIDKAYNHKEAEKKWYEMWEKKGYFVADAKSDKPPFSVVIPPPNITGNLHMGHALVYTLHDVVVRYKRMKGFNTLWLPGVDHAGIATQNVVEKQLAKEGKTRKDLGREEFEKRVWQWKEENEDAIKNQLRKLGCSVDWTRFRFTLDPGLSRAVRKVFVTLYKEGLIYKDSMIVNWCPRCETAISDLEVKHKDRDGHMWHFKYPIKDREGEYVIVATTRPETMLGDTAVAVHPEDERYKDLVGKTVIIPIVNREVPVIADDFVDKEFGTGCVKVTPAHDPNDYECGLRHNLDIIEVIDKHGKMTAAAGKEFEGMDRFEARKKVVEKMKELGLLLKIEPHKHAVGECDRCSTIIEPAVSTQWFVKIKPLAEPALKVVEEDKIKFVPEKWKKTYYEWMRNIHDWCISRQLWWGHRIPAWYCKDCGHVTVAEVNPDACEKCGSKNIEQETDVLDTWFSSALWPFSTLGWPDETDDLKTFYPTSVLLTGFDILFFWVARMIMMGLKFMGDVPFYTVYFNALVRDAHGQKMSKSKGNVIDPLEVMEKFGTDALRFTLSIMAVPGTDISLSEERLDGYRAFCNKIWNATRFVLMNIDESVDASTVDYSNLTLADKWILSKLSKATKNVDENIDKFRFHEAANTLYHFLWHDFCDWYIESTKKRLLKGEENVKKLLVLVLSRVLKLLHPFMPYITEELYQKLPGHKESIAIEQFPVFRQDWIDEKAENEFETLQELISKIRGIRTEKKIPPSRKIEIELIPLNDEVKSLIEREKDLISLLTNAEKLECVEKFDENKMYSKAAAKGTEIGVSLEGILDKDAERERIKREIAKIEKEMEKVEKKLNNENFLARAPKDVVEKNRNIFRELKEKHEVLLQNLNALK</sequence>
<dbReference type="GO" id="GO:0002161">
    <property type="term" value="F:aminoacyl-tRNA deacylase activity"/>
    <property type="evidence" value="ECO:0007669"/>
    <property type="project" value="InterPro"/>
</dbReference>
<dbReference type="SUPFAM" id="SSF52374">
    <property type="entry name" value="Nucleotidylyl transferase"/>
    <property type="match status" value="1"/>
</dbReference>
<comment type="catalytic activity">
    <reaction evidence="10 12">
        <text>tRNA(Val) + L-valine + ATP = L-valyl-tRNA(Val) + AMP + diphosphate</text>
        <dbReference type="Rhea" id="RHEA:10704"/>
        <dbReference type="Rhea" id="RHEA-COMP:9672"/>
        <dbReference type="Rhea" id="RHEA-COMP:9708"/>
        <dbReference type="ChEBI" id="CHEBI:30616"/>
        <dbReference type="ChEBI" id="CHEBI:33019"/>
        <dbReference type="ChEBI" id="CHEBI:57762"/>
        <dbReference type="ChEBI" id="CHEBI:78442"/>
        <dbReference type="ChEBI" id="CHEBI:78537"/>
        <dbReference type="ChEBI" id="CHEBI:456215"/>
        <dbReference type="EC" id="6.1.1.9"/>
    </reaction>
</comment>
<keyword evidence="9 12" id="KW-0030">Aminoacyl-tRNA synthetase</keyword>
<dbReference type="KEGG" id="thyd:TTHT_1907"/>
<dbReference type="PRINTS" id="PR00986">
    <property type="entry name" value="TRNASYNTHVAL"/>
</dbReference>
<dbReference type="GO" id="GO:0004832">
    <property type="term" value="F:valine-tRNA ligase activity"/>
    <property type="evidence" value="ECO:0007669"/>
    <property type="project" value="UniProtKB-UniRule"/>
</dbReference>
<dbReference type="CDD" id="cd00817">
    <property type="entry name" value="ValRS_core"/>
    <property type="match status" value="1"/>
</dbReference>
<evidence type="ECO:0000256" key="4">
    <source>
        <dbReference type="ARBA" id="ARBA00022598"/>
    </source>
</evidence>
<feature type="short sequence motif" description="'KMSKS' region" evidence="12">
    <location>
        <begin position="528"/>
        <end position="532"/>
    </location>
</feature>
<dbReference type="InterPro" id="IPR002303">
    <property type="entry name" value="Valyl-tRNA_ligase"/>
</dbReference>
<feature type="coiled-coil region" evidence="12">
    <location>
        <begin position="811"/>
        <end position="845"/>
    </location>
</feature>
<dbReference type="SUPFAM" id="SSF46589">
    <property type="entry name" value="tRNA-binding arm"/>
    <property type="match status" value="1"/>
</dbReference>
<feature type="short sequence motif" description="'HIGH' region" evidence="12">
    <location>
        <begin position="47"/>
        <end position="57"/>
    </location>
</feature>
<dbReference type="InterPro" id="IPR019499">
    <property type="entry name" value="Val-tRNA_synth_tRNA-bd"/>
</dbReference>
<reference evidence="16 17" key="1">
    <citation type="journal article" date="2012" name="Extremophiles">
        <title>Thermotomaculum hydrothermale gen. nov., sp. nov., a novel heterotrophic thermophile within the phylum Acidobacteria from a deep-sea hydrothermal vent chimney in the Southern Okinawa Trough.</title>
        <authorList>
            <person name="Izumi H."/>
            <person name="Nunoura T."/>
            <person name="Miyazaki M."/>
            <person name="Mino S."/>
            <person name="Toki T."/>
            <person name="Takai K."/>
            <person name="Sako Y."/>
            <person name="Sawabe T."/>
            <person name="Nakagawa S."/>
        </authorList>
    </citation>
    <scope>NUCLEOTIDE SEQUENCE [LARGE SCALE GENOMIC DNA]</scope>
    <source>
        <strain evidence="16 17">AC55</strain>
    </source>
</reference>
<dbReference type="NCBIfam" id="TIGR00422">
    <property type="entry name" value="valS"/>
    <property type="match status" value="1"/>
</dbReference>
<evidence type="ECO:0000256" key="12">
    <source>
        <dbReference type="HAMAP-Rule" id="MF_02004"/>
    </source>
</evidence>
<evidence type="ECO:0000259" key="13">
    <source>
        <dbReference type="Pfam" id="PF00133"/>
    </source>
</evidence>
<evidence type="ECO:0000256" key="1">
    <source>
        <dbReference type="ARBA" id="ARBA00004496"/>
    </source>
</evidence>
<dbReference type="FunFam" id="3.40.50.620:FF:000032">
    <property type="entry name" value="Valine--tRNA ligase"/>
    <property type="match status" value="1"/>
</dbReference>
<keyword evidence="7 12" id="KW-0648">Protein biosynthesis</keyword>
<dbReference type="GO" id="GO:0005524">
    <property type="term" value="F:ATP binding"/>
    <property type="evidence" value="ECO:0007669"/>
    <property type="project" value="UniProtKB-UniRule"/>
</dbReference>
<evidence type="ECO:0000256" key="11">
    <source>
        <dbReference type="ARBA" id="ARBA00060830"/>
    </source>
</evidence>
<dbReference type="Proteomes" id="UP000595564">
    <property type="component" value="Chromosome"/>
</dbReference>
<dbReference type="FunFam" id="3.90.740.10:FF:000005">
    <property type="entry name" value="Valine--tRNA ligase, mitochondrial"/>
    <property type="match status" value="1"/>
</dbReference>
<dbReference type="GO" id="GO:0005829">
    <property type="term" value="C:cytosol"/>
    <property type="evidence" value="ECO:0007669"/>
    <property type="project" value="TreeGrafter"/>
</dbReference>
<dbReference type="InterPro" id="IPR009080">
    <property type="entry name" value="tRNAsynth_Ia_anticodon-bd"/>
</dbReference>
<evidence type="ECO:0000256" key="8">
    <source>
        <dbReference type="ARBA" id="ARBA00023054"/>
    </source>
</evidence>
<dbReference type="Gene3D" id="1.10.287.380">
    <property type="entry name" value="Valyl-tRNA synthetase, C-terminal domain"/>
    <property type="match status" value="1"/>
</dbReference>
<dbReference type="Gene3D" id="1.10.730.10">
    <property type="entry name" value="Isoleucyl-tRNA Synthetase, Domain 1"/>
    <property type="match status" value="1"/>
</dbReference>
<evidence type="ECO:0000256" key="2">
    <source>
        <dbReference type="ARBA" id="ARBA00011245"/>
    </source>
</evidence>
<proteinExistence type="inferred from homology"/>
<comment type="domain">
    <text evidence="12">ValRS has two distinct active sites: one for aminoacylation and one for editing. The misactivated threonine is translocated from the active site to the editing site.</text>
</comment>
<comment type="subcellular location">
    <subcellularLocation>
        <location evidence="1 12">Cytoplasm</location>
    </subcellularLocation>
</comment>
<dbReference type="SUPFAM" id="SSF50677">
    <property type="entry name" value="ValRS/IleRS/LeuRS editing domain"/>
    <property type="match status" value="1"/>
</dbReference>
<evidence type="ECO:0000256" key="10">
    <source>
        <dbReference type="ARBA" id="ARBA00047552"/>
    </source>
</evidence>
<comment type="domain">
    <text evidence="12">The C-terminal coiled-coil domain is crucial for aminoacylation activity.</text>
</comment>